<dbReference type="InterPro" id="IPR027359">
    <property type="entry name" value="Volt_channel_dom_sf"/>
</dbReference>
<evidence type="ECO:0000256" key="11">
    <source>
        <dbReference type="ARBA" id="ARBA00023303"/>
    </source>
</evidence>
<dbReference type="InterPro" id="IPR005821">
    <property type="entry name" value="Ion_trans_dom"/>
</dbReference>
<evidence type="ECO:0000256" key="3">
    <source>
        <dbReference type="ARBA" id="ARBA00022538"/>
    </source>
</evidence>
<evidence type="ECO:0000256" key="2">
    <source>
        <dbReference type="ARBA" id="ARBA00022448"/>
    </source>
</evidence>
<evidence type="ECO:0000256" key="10">
    <source>
        <dbReference type="ARBA" id="ARBA00023136"/>
    </source>
</evidence>
<dbReference type="EMBL" id="BAABHB010000002">
    <property type="protein sequence ID" value="GAA4400618.1"/>
    <property type="molecule type" value="Genomic_DNA"/>
</dbReference>
<feature type="transmembrane region" description="Helical" evidence="12">
    <location>
        <begin position="57"/>
        <end position="75"/>
    </location>
</feature>
<dbReference type="Gene3D" id="1.20.5.110">
    <property type="match status" value="1"/>
</dbReference>
<evidence type="ECO:0000256" key="5">
    <source>
        <dbReference type="ARBA" id="ARBA00022826"/>
    </source>
</evidence>
<evidence type="ECO:0000256" key="4">
    <source>
        <dbReference type="ARBA" id="ARBA00022692"/>
    </source>
</evidence>
<evidence type="ECO:0000259" key="13">
    <source>
        <dbReference type="Pfam" id="PF00520"/>
    </source>
</evidence>
<dbReference type="SUPFAM" id="SSF81324">
    <property type="entry name" value="Voltage-gated potassium channels"/>
    <property type="match status" value="1"/>
</dbReference>
<feature type="transmembrane region" description="Helical" evidence="12">
    <location>
        <begin position="140"/>
        <end position="162"/>
    </location>
</feature>
<accession>A0ABP8K5S0</accession>
<evidence type="ECO:0000256" key="1">
    <source>
        <dbReference type="ARBA" id="ARBA00004141"/>
    </source>
</evidence>
<evidence type="ECO:0000256" key="9">
    <source>
        <dbReference type="ARBA" id="ARBA00023065"/>
    </source>
</evidence>
<feature type="transmembrane region" description="Helical" evidence="12">
    <location>
        <begin position="202"/>
        <end position="227"/>
    </location>
</feature>
<evidence type="ECO:0000313" key="15">
    <source>
        <dbReference type="Proteomes" id="UP001500936"/>
    </source>
</evidence>
<dbReference type="PRINTS" id="PR00169">
    <property type="entry name" value="KCHANNEL"/>
</dbReference>
<proteinExistence type="predicted"/>
<organism evidence="14 15">
    <name type="scientific">Nibrella viscosa</name>
    <dbReference type="NCBI Taxonomy" id="1084524"/>
    <lineage>
        <taxon>Bacteria</taxon>
        <taxon>Pseudomonadati</taxon>
        <taxon>Bacteroidota</taxon>
        <taxon>Cytophagia</taxon>
        <taxon>Cytophagales</taxon>
        <taxon>Spirosomataceae</taxon>
        <taxon>Nibrella</taxon>
    </lineage>
</organism>
<sequence>MADVNSSDRENLRQERYRLLRQLNSWLEMPLILLGFVWLALLVQELTYGLTPLLEKLVNGIWLLFILSFLLQLTLAPDKRHFLRKNVLTIISLVIPALRIFRIVRVLRVLRLARGVRLVKVVGSINRGMRALGASMSRRGFGYIVLLTGLVTFAGAAGMYAFEREAPDGTALNSYGESLWWTAMLMTTMGSEYWPKTPEGRALCFLLALYAFAVFGYVTATLATFFIGRDAESKEGEIAGAQTLEELKAEIRLLREEVTRLREP</sequence>
<keyword evidence="7" id="KW-0630">Potassium</keyword>
<keyword evidence="2" id="KW-0813">Transport</keyword>
<dbReference type="PANTHER" id="PTHR11537:SF254">
    <property type="entry name" value="POTASSIUM VOLTAGE-GATED CHANNEL PROTEIN SHAB"/>
    <property type="match status" value="1"/>
</dbReference>
<evidence type="ECO:0000256" key="6">
    <source>
        <dbReference type="ARBA" id="ARBA00022882"/>
    </source>
</evidence>
<keyword evidence="11" id="KW-0407">Ion channel</keyword>
<gene>
    <name evidence="14" type="ORF">GCM10023187_13990</name>
</gene>
<feature type="domain" description="Ion transport" evidence="13">
    <location>
        <begin position="26"/>
        <end position="218"/>
    </location>
</feature>
<dbReference type="Gene3D" id="1.10.287.70">
    <property type="match status" value="1"/>
</dbReference>
<dbReference type="Gene3D" id="1.20.120.350">
    <property type="entry name" value="Voltage-gated potassium channels. Chain C"/>
    <property type="match status" value="1"/>
</dbReference>
<keyword evidence="8 12" id="KW-1133">Transmembrane helix</keyword>
<protein>
    <recommendedName>
        <fullName evidence="13">Ion transport domain-containing protein</fullName>
    </recommendedName>
</protein>
<evidence type="ECO:0000313" key="14">
    <source>
        <dbReference type="EMBL" id="GAA4400618.1"/>
    </source>
</evidence>
<keyword evidence="6" id="KW-0851">Voltage-gated channel</keyword>
<dbReference type="InterPro" id="IPR028325">
    <property type="entry name" value="VG_K_chnl"/>
</dbReference>
<name>A0ABP8K5S0_9BACT</name>
<dbReference type="Proteomes" id="UP001500936">
    <property type="component" value="Unassembled WGS sequence"/>
</dbReference>
<reference evidence="15" key="1">
    <citation type="journal article" date="2019" name="Int. J. Syst. Evol. Microbiol.">
        <title>The Global Catalogue of Microorganisms (GCM) 10K type strain sequencing project: providing services to taxonomists for standard genome sequencing and annotation.</title>
        <authorList>
            <consortium name="The Broad Institute Genomics Platform"/>
            <consortium name="The Broad Institute Genome Sequencing Center for Infectious Disease"/>
            <person name="Wu L."/>
            <person name="Ma J."/>
        </authorList>
    </citation>
    <scope>NUCLEOTIDE SEQUENCE [LARGE SCALE GENOMIC DNA]</scope>
    <source>
        <strain evidence="15">JCM 17925</strain>
    </source>
</reference>
<comment type="caution">
    <text evidence="14">The sequence shown here is derived from an EMBL/GenBank/DDBJ whole genome shotgun (WGS) entry which is preliminary data.</text>
</comment>
<keyword evidence="4 12" id="KW-0812">Transmembrane</keyword>
<keyword evidence="15" id="KW-1185">Reference proteome</keyword>
<dbReference type="PANTHER" id="PTHR11537">
    <property type="entry name" value="VOLTAGE-GATED POTASSIUM CHANNEL"/>
    <property type="match status" value="1"/>
</dbReference>
<evidence type="ECO:0000256" key="8">
    <source>
        <dbReference type="ARBA" id="ARBA00022989"/>
    </source>
</evidence>
<comment type="subcellular location">
    <subcellularLocation>
        <location evidence="1">Membrane</location>
        <topology evidence="1">Multi-pass membrane protein</topology>
    </subcellularLocation>
</comment>
<keyword evidence="10 12" id="KW-0472">Membrane</keyword>
<keyword evidence="3" id="KW-0633">Potassium transport</keyword>
<keyword evidence="9" id="KW-0406">Ion transport</keyword>
<keyword evidence="5" id="KW-0631">Potassium channel</keyword>
<evidence type="ECO:0000256" key="12">
    <source>
        <dbReference type="SAM" id="Phobius"/>
    </source>
</evidence>
<evidence type="ECO:0000256" key="7">
    <source>
        <dbReference type="ARBA" id="ARBA00022958"/>
    </source>
</evidence>
<dbReference type="RefSeq" id="WP_345265351.1">
    <property type="nucleotide sequence ID" value="NZ_BAABHB010000002.1"/>
</dbReference>
<feature type="transmembrane region" description="Helical" evidence="12">
    <location>
        <begin position="29"/>
        <end position="50"/>
    </location>
</feature>
<dbReference type="Pfam" id="PF00520">
    <property type="entry name" value="Ion_trans"/>
    <property type="match status" value="1"/>
</dbReference>